<gene>
    <name evidence="1" type="ORF">Tdes44962_MAKER02008</name>
</gene>
<comment type="caution">
    <text evidence="1">The sequence shown here is derived from an EMBL/GenBank/DDBJ whole genome shotgun (WGS) entry which is preliminary data.</text>
</comment>
<organism evidence="1 2">
    <name type="scientific">Teratosphaeria destructans</name>
    <dbReference type="NCBI Taxonomy" id="418781"/>
    <lineage>
        <taxon>Eukaryota</taxon>
        <taxon>Fungi</taxon>
        <taxon>Dikarya</taxon>
        <taxon>Ascomycota</taxon>
        <taxon>Pezizomycotina</taxon>
        <taxon>Dothideomycetes</taxon>
        <taxon>Dothideomycetidae</taxon>
        <taxon>Mycosphaerellales</taxon>
        <taxon>Teratosphaeriaceae</taxon>
        <taxon>Teratosphaeria</taxon>
    </lineage>
</organism>
<protein>
    <submittedName>
        <fullName evidence="1">Mitochondrial import receptor subunit Tom6, fungal</fullName>
    </submittedName>
</protein>
<dbReference type="GO" id="GO:0005742">
    <property type="term" value="C:mitochondrial outer membrane translocase complex"/>
    <property type="evidence" value="ECO:0007669"/>
    <property type="project" value="InterPro"/>
</dbReference>
<proteinExistence type="predicted"/>
<keyword evidence="2" id="KW-1185">Reference proteome</keyword>
<reference evidence="1 2" key="1">
    <citation type="journal article" date="2018" name="IMA Fungus">
        <title>IMA Genome-F 10: Nine draft genome sequences of Claviceps purpurea s.lat., including C. arundinis, C. humidiphila, and C. cf. spartinae, pseudomolecules for the pitch canker pathogen Fusarium circinatum, draft genome of Davidsoniella eucalypti, Grosmannia galeiformis, Quambalaria eucalypti, and Teratosphaeria destructans.</title>
        <authorList>
            <person name="Wingfield B.D."/>
            <person name="Liu M."/>
            <person name="Nguyen H.D."/>
            <person name="Lane F.A."/>
            <person name="Morgan S.W."/>
            <person name="De Vos L."/>
            <person name="Wilken P.M."/>
            <person name="Duong T.A."/>
            <person name="Aylward J."/>
            <person name="Coetzee M.P."/>
            <person name="Dadej K."/>
            <person name="De Beer Z.W."/>
            <person name="Findlay W."/>
            <person name="Havenga M."/>
            <person name="Kolarik M."/>
            <person name="Menzies J.G."/>
            <person name="Naidoo K."/>
            <person name="Pochopski O."/>
            <person name="Shoukouhi P."/>
            <person name="Santana Q.C."/>
            <person name="Seifert K.A."/>
            <person name="Soal N."/>
            <person name="Steenkamp E.T."/>
            <person name="Tatham C.T."/>
            <person name="van der Nest M.A."/>
            <person name="Wingfield M.J."/>
        </authorList>
    </citation>
    <scope>NUCLEOTIDE SEQUENCE [LARGE SCALE GENOMIC DNA]</scope>
    <source>
        <strain evidence="1">CMW44962</strain>
    </source>
</reference>
<dbReference type="InterPro" id="IPR020266">
    <property type="entry name" value="Tom6"/>
</dbReference>
<evidence type="ECO:0000313" key="2">
    <source>
        <dbReference type="Proteomes" id="UP001138500"/>
    </source>
</evidence>
<dbReference type="GO" id="GO:0030150">
    <property type="term" value="P:protein import into mitochondrial matrix"/>
    <property type="evidence" value="ECO:0007669"/>
    <property type="project" value="InterPro"/>
</dbReference>
<reference evidence="1 2" key="2">
    <citation type="journal article" date="2021" name="Curr. Genet.">
        <title>Genetic response to nitrogen starvation in the aggressive Eucalyptus foliar pathogen Teratosphaeria destructans.</title>
        <authorList>
            <person name="Havenga M."/>
            <person name="Wingfield B.D."/>
            <person name="Wingfield M.J."/>
            <person name="Dreyer L.L."/>
            <person name="Roets F."/>
            <person name="Aylward J."/>
        </authorList>
    </citation>
    <scope>NUCLEOTIDE SEQUENCE [LARGE SCALE GENOMIC DNA]</scope>
    <source>
        <strain evidence="1">CMW44962</strain>
    </source>
</reference>
<dbReference type="AlphaFoldDB" id="A0A9W7SW32"/>
<dbReference type="Proteomes" id="UP001138500">
    <property type="component" value="Unassembled WGS sequence"/>
</dbReference>
<dbReference type="Pfam" id="PF17112">
    <property type="entry name" value="Tom6"/>
    <property type="match status" value="1"/>
</dbReference>
<dbReference type="OrthoDB" id="5403997at2759"/>
<keyword evidence="1" id="KW-0675">Receptor</keyword>
<sequence length="107" mass="11249">MPPKGAIRGGPLGRPQPKGGYARQVYEGLTSPENRTVVTSIAFFAAGVAFLHSSWSEILLPPSDSPGGPLAATTPCMLTDPQALSDDETMTAVRSEKDVGCRVQYDG</sequence>
<evidence type="ECO:0000313" key="1">
    <source>
        <dbReference type="EMBL" id="KAH9834351.1"/>
    </source>
</evidence>
<name>A0A9W7SW32_9PEZI</name>
<accession>A0A9W7SW32</accession>
<dbReference type="EMBL" id="RIBY02001001">
    <property type="protein sequence ID" value="KAH9834351.1"/>
    <property type="molecule type" value="Genomic_DNA"/>
</dbReference>